<dbReference type="OrthoDB" id="5904741at2"/>
<feature type="chain" id="PRO_5006194479" evidence="1">
    <location>
        <begin position="20"/>
        <end position="170"/>
    </location>
</feature>
<feature type="signal peptide" evidence="1">
    <location>
        <begin position="1"/>
        <end position="19"/>
    </location>
</feature>
<accession>A0A0Q2MBW0</accession>
<dbReference type="InParanoid" id="A0A0Q2MBW0"/>
<reference evidence="2 3" key="1">
    <citation type="submission" date="2015-08" db="EMBL/GenBank/DDBJ databases">
        <title>Antibacterial properties of a collection of Vibrionaceae strains.</title>
        <authorList>
            <person name="Giubergia S."/>
        </authorList>
    </citation>
    <scope>NUCLEOTIDE SEQUENCE [LARGE SCALE GENOMIC DNA]</scope>
    <source>
        <strain evidence="2 3">S0821</strain>
    </source>
</reference>
<evidence type="ECO:0000256" key="1">
    <source>
        <dbReference type="SAM" id="SignalP"/>
    </source>
</evidence>
<sequence length="170" mass="19408">MKRFIVTMLLSATSMTAAAADNQCFAKKYDAYIDASLAWYQDLAEMTTEKYPELASVSQWFLEGRQHHFELSRAAVHYYLEHDASKVATAQPVEAWLKLEQHDIKVLASRSDELGKIAKTTFDDRQAKPHEKNYELRSAFAELLSHPKQIEGALNKYNEAIAKTEKIVCH</sequence>
<dbReference type="AlphaFoldDB" id="A0A0Q2MBW0"/>
<evidence type="ECO:0000313" key="2">
    <source>
        <dbReference type="EMBL" id="KQH85537.1"/>
    </source>
</evidence>
<proteinExistence type="predicted"/>
<protein>
    <submittedName>
        <fullName evidence="2">Uncharacterized protein</fullName>
    </submittedName>
</protein>
<evidence type="ECO:0000313" key="3">
    <source>
        <dbReference type="Proteomes" id="UP000051221"/>
    </source>
</evidence>
<dbReference type="RefSeq" id="WP_055466373.1">
    <property type="nucleotide sequence ID" value="NZ_CAWQRI010000078.1"/>
</dbReference>
<keyword evidence="3" id="KW-1185">Reference proteome</keyword>
<gene>
    <name evidence="2" type="ORF">AMR76_13625</name>
</gene>
<keyword evidence="1" id="KW-0732">Signal</keyword>
<dbReference type="EMBL" id="LKHS01000010">
    <property type="protein sequence ID" value="KQH85537.1"/>
    <property type="molecule type" value="Genomic_DNA"/>
</dbReference>
<comment type="caution">
    <text evidence="2">The sequence shown here is derived from an EMBL/GenBank/DDBJ whole genome shotgun (WGS) entry which is preliminary data.</text>
</comment>
<dbReference type="Proteomes" id="UP000051221">
    <property type="component" value="Unassembled WGS sequence"/>
</dbReference>
<name>A0A0Q2MBW0_VIBFU</name>
<organism evidence="2 3">
    <name type="scientific">Vibrio furnissii</name>
    <dbReference type="NCBI Taxonomy" id="29494"/>
    <lineage>
        <taxon>Bacteria</taxon>
        <taxon>Pseudomonadati</taxon>
        <taxon>Pseudomonadota</taxon>
        <taxon>Gammaproteobacteria</taxon>
        <taxon>Vibrionales</taxon>
        <taxon>Vibrionaceae</taxon>
        <taxon>Vibrio</taxon>
    </lineage>
</organism>